<dbReference type="Proteomes" id="UP000499080">
    <property type="component" value="Unassembled WGS sequence"/>
</dbReference>
<feature type="domain" description="RNase H type-1" evidence="1">
    <location>
        <begin position="1"/>
        <end position="30"/>
    </location>
</feature>
<feature type="non-terminal residue" evidence="2">
    <location>
        <position position="1"/>
    </location>
</feature>
<evidence type="ECO:0000259" key="1">
    <source>
        <dbReference type="PROSITE" id="PS50879"/>
    </source>
</evidence>
<dbReference type="PROSITE" id="PS50879">
    <property type="entry name" value="RNASE_H_1"/>
    <property type="match status" value="1"/>
</dbReference>
<organism evidence="2 3">
    <name type="scientific">Araneus ventricosus</name>
    <name type="common">Orbweaver spider</name>
    <name type="synonym">Epeira ventricosa</name>
    <dbReference type="NCBI Taxonomy" id="182803"/>
    <lineage>
        <taxon>Eukaryota</taxon>
        <taxon>Metazoa</taxon>
        <taxon>Ecdysozoa</taxon>
        <taxon>Arthropoda</taxon>
        <taxon>Chelicerata</taxon>
        <taxon>Arachnida</taxon>
        <taxon>Araneae</taxon>
        <taxon>Araneomorphae</taxon>
        <taxon>Entelegynae</taxon>
        <taxon>Araneoidea</taxon>
        <taxon>Araneidae</taxon>
        <taxon>Araneus</taxon>
    </lineage>
</organism>
<dbReference type="AlphaFoldDB" id="A0A4Y2L3D1"/>
<dbReference type="EMBL" id="BGPR01005316">
    <property type="protein sequence ID" value="GBN09032.1"/>
    <property type="molecule type" value="Genomic_DNA"/>
</dbReference>
<reference evidence="2 3" key="1">
    <citation type="journal article" date="2019" name="Sci. Rep.">
        <title>Orb-weaving spider Araneus ventricosus genome elucidates the spidroin gene catalogue.</title>
        <authorList>
            <person name="Kono N."/>
            <person name="Nakamura H."/>
            <person name="Ohtoshi R."/>
            <person name="Moran D.A.P."/>
            <person name="Shinohara A."/>
            <person name="Yoshida Y."/>
            <person name="Fujiwara M."/>
            <person name="Mori M."/>
            <person name="Tomita M."/>
            <person name="Arakawa K."/>
        </authorList>
    </citation>
    <scope>NUCLEOTIDE SEQUENCE [LARGE SCALE GENOMIC DNA]</scope>
</reference>
<dbReference type="OrthoDB" id="6437659at2759"/>
<gene>
    <name evidence="2" type="ORF">AVEN_249073_1</name>
</gene>
<comment type="caution">
    <text evidence="2">The sequence shown here is derived from an EMBL/GenBank/DDBJ whole genome shotgun (WGS) entry which is preliminary data.</text>
</comment>
<dbReference type="GO" id="GO:0004523">
    <property type="term" value="F:RNA-DNA hybrid ribonuclease activity"/>
    <property type="evidence" value="ECO:0007669"/>
    <property type="project" value="InterPro"/>
</dbReference>
<dbReference type="InterPro" id="IPR002156">
    <property type="entry name" value="RNaseH_domain"/>
</dbReference>
<name>A0A4Y2L3D1_ARAVE</name>
<proteinExistence type="predicted"/>
<protein>
    <recommendedName>
        <fullName evidence="1">RNase H type-1 domain-containing protein</fullName>
    </recommendedName>
</protein>
<keyword evidence="3" id="KW-1185">Reference proteome</keyword>
<sequence>THNIRRGWIRAYVGHLGNEKADELDKEAITSTEAAVLTVPLPSSSAKQDLKQRALVKWQRRWDDGINGRSTYEVIKKVGVTL</sequence>
<evidence type="ECO:0000313" key="3">
    <source>
        <dbReference type="Proteomes" id="UP000499080"/>
    </source>
</evidence>
<evidence type="ECO:0000313" key="2">
    <source>
        <dbReference type="EMBL" id="GBN09032.1"/>
    </source>
</evidence>
<dbReference type="GO" id="GO:0003676">
    <property type="term" value="F:nucleic acid binding"/>
    <property type="evidence" value="ECO:0007669"/>
    <property type="project" value="InterPro"/>
</dbReference>
<accession>A0A4Y2L3D1</accession>